<accession>A0A1X0QN13</accession>
<proteinExistence type="predicted"/>
<protein>
    <submittedName>
        <fullName evidence="2">Uncharacterized protein</fullName>
    </submittedName>
</protein>
<feature type="transmembrane region" description="Helical" evidence="1">
    <location>
        <begin position="34"/>
        <end position="58"/>
    </location>
</feature>
<dbReference type="EMBL" id="KV922176">
    <property type="protein sequence ID" value="ORE01152.1"/>
    <property type="molecule type" value="Genomic_DNA"/>
</dbReference>
<dbReference type="AlphaFoldDB" id="A0A1X0QN13"/>
<evidence type="ECO:0000313" key="2">
    <source>
        <dbReference type="EMBL" id="ORE01152.1"/>
    </source>
</evidence>
<dbReference type="Proteomes" id="UP000242414">
    <property type="component" value="Unassembled WGS sequence"/>
</dbReference>
<reference evidence="2" key="1">
    <citation type="journal article" date="2016" name="Proc. Natl. Acad. Sci. U.S.A.">
        <title>Lipid metabolic changes in an early divergent fungus govern the establishment of a mutualistic symbiosis with endobacteria.</title>
        <authorList>
            <person name="Lastovetsky O.A."/>
            <person name="Gaspar M.L."/>
            <person name="Mondo S.J."/>
            <person name="LaButti K.M."/>
            <person name="Sandor L."/>
            <person name="Grigoriev I.V."/>
            <person name="Henry S.A."/>
            <person name="Pawlowska T.E."/>
        </authorList>
    </citation>
    <scope>NUCLEOTIDE SEQUENCE [LARGE SCALE GENOMIC DNA]</scope>
    <source>
        <strain evidence="2">ATCC 52814</strain>
    </source>
</reference>
<keyword evidence="1" id="KW-0472">Membrane</keyword>
<keyword evidence="1" id="KW-0812">Transmembrane</keyword>
<gene>
    <name evidence="2" type="ORF">BCV72DRAFT_236864</name>
</gene>
<organism evidence="2">
    <name type="scientific">Rhizopus microsporus var. microsporus</name>
    <dbReference type="NCBI Taxonomy" id="86635"/>
    <lineage>
        <taxon>Eukaryota</taxon>
        <taxon>Fungi</taxon>
        <taxon>Fungi incertae sedis</taxon>
        <taxon>Mucoromycota</taxon>
        <taxon>Mucoromycotina</taxon>
        <taxon>Mucoromycetes</taxon>
        <taxon>Mucorales</taxon>
        <taxon>Mucorineae</taxon>
        <taxon>Rhizopodaceae</taxon>
        <taxon>Rhizopus</taxon>
    </lineage>
</organism>
<dbReference type="VEuPathDB" id="FungiDB:BCV72DRAFT_236864"/>
<name>A0A1X0QN13_RHIZD</name>
<sequence>MSKRNIELLESLADEEQELYLNIRRSRIRKMNQVKANFCTHISLLHSINFSITITTFML</sequence>
<keyword evidence="1" id="KW-1133">Transmembrane helix</keyword>
<evidence type="ECO:0000256" key="1">
    <source>
        <dbReference type="SAM" id="Phobius"/>
    </source>
</evidence>